<protein>
    <submittedName>
        <fullName evidence="2">Beta-glucoside kinase</fullName>
        <ecNumber evidence="2">2.7.1.85</ecNumber>
    </submittedName>
</protein>
<dbReference type="SUPFAM" id="SSF53067">
    <property type="entry name" value="Actin-like ATPase domain"/>
    <property type="match status" value="1"/>
</dbReference>
<accession>A0A3G6J6T8</accession>
<evidence type="ECO:0000313" key="3">
    <source>
        <dbReference type="Proteomes" id="UP000269019"/>
    </source>
</evidence>
<name>A0A3G6J6T8_9CORY</name>
<dbReference type="AlphaFoldDB" id="A0A3G6J6T8"/>
<evidence type="ECO:0000256" key="1">
    <source>
        <dbReference type="ARBA" id="ARBA00006479"/>
    </source>
</evidence>
<dbReference type="Proteomes" id="UP000269019">
    <property type="component" value="Chromosome"/>
</dbReference>
<reference evidence="2 3" key="1">
    <citation type="submission" date="2018-11" db="EMBL/GenBank/DDBJ databases">
        <authorList>
            <person name="Kleinhagauer T."/>
            <person name="Glaeser S.P."/>
            <person name="Spergser J."/>
            <person name="Ruckert C."/>
            <person name="Kaempfer P."/>
            <person name="Busse H.-J."/>
        </authorList>
    </citation>
    <scope>NUCLEOTIDE SEQUENCE [LARGE SCALE GENOMIC DNA]</scope>
    <source>
        <strain evidence="2 3">200CH</strain>
    </source>
</reference>
<dbReference type="GO" id="GO:0047700">
    <property type="term" value="F:beta-glucoside kinase activity"/>
    <property type="evidence" value="ECO:0007669"/>
    <property type="project" value="UniProtKB-EC"/>
</dbReference>
<dbReference type="InterPro" id="IPR000600">
    <property type="entry name" value="ROK"/>
</dbReference>
<keyword evidence="3" id="KW-1185">Reference proteome</keyword>
<evidence type="ECO:0000313" key="2">
    <source>
        <dbReference type="EMBL" id="AZA13825.1"/>
    </source>
</evidence>
<keyword evidence="2" id="KW-0418">Kinase</keyword>
<sequence>MSGDCVIAVDIGGTKIAAAVVPHDQPTTTLFHTTRPSRALEGGQQVLQALKEAIAETREAAIAAGYTPQAIGIGSPGVINPDTGVVQSAGVTMPGWSGTDLRGELRQEFGLAVAAHNDVRVMGLGEAIYGAGKGLQDVLFVAFGTGIGGAIVQDGQLRQSPHSSRGELCYLICEDPTGGVDGMENIGSGTGLAASYRKRAGISDTSVDLREIMRRYHDGEALAKQVLDENLTAVGHCLANFINAIDVEAVVIGGGVAGIGAPIIDPLVAGIRAQLLPPLAELPIALATFGQEAQLIGAAHLGRTAAA</sequence>
<comment type="similarity">
    <text evidence="1">Belongs to the ROK (NagC/XylR) family.</text>
</comment>
<dbReference type="Pfam" id="PF00480">
    <property type="entry name" value="ROK"/>
    <property type="match status" value="1"/>
</dbReference>
<dbReference type="EC" id="2.7.1.85" evidence="2"/>
<dbReference type="EMBL" id="CP033896">
    <property type="protein sequence ID" value="AZA13825.1"/>
    <property type="molecule type" value="Genomic_DNA"/>
</dbReference>
<keyword evidence="2" id="KW-0808">Transferase</keyword>
<dbReference type="Gene3D" id="3.30.420.40">
    <property type="match status" value="2"/>
</dbReference>
<dbReference type="KEGG" id="ccho:CCHOA_07165"/>
<dbReference type="InterPro" id="IPR043129">
    <property type="entry name" value="ATPase_NBD"/>
</dbReference>
<dbReference type="PANTHER" id="PTHR18964">
    <property type="entry name" value="ROK (REPRESSOR, ORF, KINASE) FAMILY"/>
    <property type="match status" value="1"/>
</dbReference>
<dbReference type="OrthoDB" id="8772678at2"/>
<organism evidence="2 3">
    <name type="scientific">Corynebacterium choanae</name>
    <dbReference type="NCBI Taxonomy" id="1862358"/>
    <lineage>
        <taxon>Bacteria</taxon>
        <taxon>Bacillati</taxon>
        <taxon>Actinomycetota</taxon>
        <taxon>Actinomycetes</taxon>
        <taxon>Mycobacteriales</taxon>
        <taxon>Corynebacteriaceae</taxon>
        <taxon>Corynebacterium</taxon>
    </lineage>
</organism>
<gene>
    <name evidence="2" type="primary">bglK</name>
    <name evidence="2" type="ORF">CCHOA_07165</name>
</gene>
<proteinExistence type="inferred from homology"/>
<dbReference type="PANTHER" id="PTHR18964:SF149">
    <property type="entry name" value="BIFUNCTIONAL UDP-N-ACETYLGLUCOSAMINE 2-EPIMERASE_N-ACETYLMANNOSAMINE KINASE"/>
    <property type="match status" value="1"/>
</dbReference>